<organism evidence="4 5">
    <name type="scientific">Kingdonia uniflora</name>
    <dbReference type="NCBI Taxonomy" id="39325"/>
    <lineage>
        <taxon>Eukaryota</taxon>
        <taxon>Viridiplantae</taxon>
        <taxon>Streptophyta</taxon>
        <taxon>Embryophyta</taxon>
        <taxon>Tracheophyta</taxon>
        <taxon>Spermatophyta</taxon>
        <taxon>Magnoliopsida</taxon>
        <taxon>Ranunculales</taxon>
        <taxon>Circaeasteraceae</taxon>
        <taxon>Kingdonia</taxon>
    </lineage>
</organism>
<protein>
    <recommendedName>
        <fullName evidence="3">Beta-galactosidase galactose-binding domain-containing protein</fullName>
    </recommendedName>
</protein>
<dbReference type="Pfam" id="PF21467">
    <property type="entry name" value="BetaGal_gal-bd"/>
    <property type="match status" value="1"/>
</dbReference>
<evidence type="ECO:0000256" key="2">
    <source>
        <dbReference type="ARBA" id="ARBA00023295"/>
    </source>
</evidence>
<dbReference type="Proteomes" id="UP000541444">
    <property type="component" value="Unassembled WGS sequence"/>
</dbReference>
<keyword evidence="1" id="KW-0378">Hydrolase</keyword>
<dbReference type="SUPFAM" id="SSF49785">
    <property type="entry name" value="Galactose-binding domain-like"/>
    <property type="match status" value="2"/>
</dbReference>
<gene>
    <name evidence="4" type="ORF">GIB67_021069</name>
</gene>
<feature type="domain" description="Beta-galactosidase galactose-binding" evidence="3">
    <location>
        <begin position="111"/>
        <end position="178"/>
    </location>
</feature>
<dbReference type="InterPro" id="IPR001944">
    <property type="entry name" value="Glycoside_Hdrlase_35"/>
</dbReference>
<reference evidence="4 5" key="1">
    <citation type="journal article" date="2020" name="IScience">
        <title>Genome Sequencing of the Endangered Kingdonia uniflora (Circaeasteraceae, Ranunculales) Reveals Potential Mechanisms of Evolutionary Specialization.</title>
        <authorList>
            <person name="Sun Y."/>
            <person name="Deng T."/>
            <person name="Zhang A."/>
            <person name="Moore M.J."/>
            <person name="Landis J.B."/>
            <person name="Lin N."/>
            <person name="Zhang H."/>
            <person name="Zhang X."/>
            <person name="Huang J."/>
            <person name="Zhang X."/>
            <person name="Sun H."/>
            <person name="Wang H."/>
        </authorList>
    </citation>
    <scope>NUCLEOTIDE SEQUENCE [LARGE SCALE GENOMIC DNA]</scope>
    <source>
        <strain evidence="4">TB1705</strain>
        <tissue evidence="4">Leaf</tissue>
    </source>
</reference>
<evidence type="ECO:0000259" key="3">
    <source>
        <dbReference type="Pfam" id="PF21467"/>
    </source>
</evidence>
<keyword evidence="5" id="KW-1185">Reference proteome</keyword>
<dbReference type="EMBL" id="JACGCM010001009">
    <property type="protein sequence ID" value="KAF6162920.1"/>
    <property type="molecule type" value="Genomic_DNA"/>
</dbReference>
<dbReference type="Gene3D" id="2.60.120.260">
    <property type="entry name" value="Galactose-binding domain-like"/>
    <property type="match status" value="1"/>
</dbReference>
<dbReference type="GO" id="GO:0005975">
    <property type="term" value="P:carbohydrate metabolic process"/>
    <property type="evidence" value="ECO:0007669"/>
    <property type="project" value="InterPro"/>
</dbReference>
<feature type="non-terminal residue" evidence="4">
    <location>
        <position position="1"/>
    </location>
</feature>
<dbReference type="OrthoDB" id="1657402at2759"/>
<name>A0A7J7N7B8_9MAGN</name>
<evidence type="ECO:0000256" key="1">
    <source>
        <dbReference type="ARBA" id="ARBA00022801"/>
    </source>
</evidence>
<dbReference type="AlphaFoldDB" id="A0A7J7N7B8"/>
<evidence type="ECO:0000313" key="4">
    <source>
        <dbReference type="EMBL" id="KAF6162920.1"/>
    </source>
</evidence>
<keyword evidence="2" id="KW-0326">Glycosidase</keyword>
<accession>A0A7J7N7B8</accession>
<dbReference type="InterPro" id="IPR048913">
    <property type="entry name" value="BetaGal_gal-bd"/>
</dbReference>
<evidence type="ECO:0000313" key="5">
    <source>
        <dbReference type="Proteomes" id="UP000541444"/>
    </source>
</evidence>
<dbReference type="GO" id="GO:0004553">
    <property type="term" value="F:hydrolase activity, hydrolyzing O-glycosyl compounds"/>
    <property type="evidence" value="ECO:0007669"/>
    <property type="project" value="InterPro"/>
</dbReference>
<dbReference type="InterPro" id="IPR008979">
    <property type="entry name" value="Galactose-bd-like_sf"/>
</dbReference>
<dbReference type="PANTHER" id="PTHR23421">
    <property type="entry name" value="BETA-GALACTOSIDASE RELATED"/>
    <property type="match status" value="1"/>
</dbReference>
<proteinExistence type="predicted"/>
<sequence length="342" mass="37817">MCITETVNNCFIYGNLAGLIRQPKYGHLKELHMAIKLCERALVSANPVVTSLGRYEQVGVQTPQMQMLSSNSKSLSWETYDEDIYSLGDSTLITSNGLLEHLNVTRDMSDYLWYITSVEVSLSESFLNGGEWPTLSVESKGHAMHVFINGQLSGSAHGTRQNKKFTFTGKINLHAGTNRIALLAAQWDCRLNNGAHFESWNAGVLGPVVIHGIDQGHRDLTWQRWSYQIGLKGEAMNLVSLNGISSVEWTQTSLFAQKQQPLTWYKAYINPPDGDEPLALDMGSMGKGQPVKYGSMARVLGDIGLFMQMIIVNSVVIPEHSVLQNVKLAVDNLPKNGIGSFL</sequence>
<comment type="caution">
    <text evidence="4">The sequence shown here is derived from an EMBL/GenBank/DDBJ whole genome shotgun (WGS) entry which is preliminary data.</text>
</comment>